<reference evidence="2" key="1">
    <citation type="submission" date="2018-07" db="EMBL/GenBank/DDBJ databases">
        <authorList>
            <person name="Liu B.-T."/>
            <person name="Du Z."/>
        </authorList>
    </citation>
    <scope>NUCLEOTIDE SEQUENCE [LARGE SCALE GENOMIC DNA]</scope>
    <source>
        <strain evidence="2">XYN52</strain>
    </source>
</reference>
<sequence>MIQYTLTCEAGHRFDAWFKNAAAYDEQAERGVLTCPVCNSSSIEKALMAPAVSTREEKVSLSSSHPDHVRHLAALRQLRRKMTEHADYVGDKFAEEARKIHYEEAEARGIYGEASRDDVSSLIEEGIDFMPLPSIPDEHN</sequence>
<dbReference type="InterPro" id="IPR009562">
    <property type="entry name" value="DUF1178"/>
</dbReference>
<protein>
    <submittedName>
        <fullName evidence="1">DUF1178 family protein</fullName>
    </submittedName>
</protein>
<organism evidence="1 2">
    <name type="scientific">Pelagibacterium lacus</name>
    <dbReference type="NCBI Taxonomy" id="2282655"/>
    <lineage>
        <taxon>Bacteria</taxon>
        <taxon>Pseudomonadati</taxon>
        <taxon>Pseudomonadota</taxon>
        <taxon>Alphaproteobacteria</taxon>
        <taxon>Hyphomicrobiales</taxon>
        <taxon>Devosiaceae</taxon>
        <taxon>Pelagibacterium</taxon>
    </lineage>
</organism>
<gene>
    <name evidence="1" type="ORF">DVH29_09620</name>
</gene>
<name>A0A369W487_9HYPH</name>
<dbReference type="PIRSF" id="PIRSF032131">
    <property type="entry name" value="UCP032131"/>
    <property type="match status" value="1"/>
</dbReference>
<dbReference type="Pfam" id="PF06676">
    <property type="entry name" value="DUF1178"/>
    <property type="match status" value="1"/>
</dbReference>
<dbReference type="AlphaFoldDB" id="A0A369W487"/>
<accession>A0A369W487</accession>
<dbReference type="EMBL" id="QQNH01000011">
    <property type="protein sequence ID" value="RDE08849.1"/>
    <property type="molecule type" value="Genomic_DNA"/>
</dbReference>
<evidence type="ECO:0000313" key="2">
    <source>
        <dbReference type="Proteomes" id="UP000253759"/>
    </source>
</evidence>
<keyword evidence="2" id="KW-1185">Reference proteome</keyword>
<comment type="caution">
    <text evidence="1">The sequence shown here is derived from an EMBL/GenBank/DDBJ whole genome shotgun (WGS) entry which is preliminary data.</text>
</comment>
<dbReference type="Proteomes" id="UP000253759">
    <property type="component" value="Unassembled WGS sequence"/>
</dbReference>
<proteinExistence type="predicted"/>
<dbReference type="OrthoDB" id="9799894at2"/>
<dbReference type="RefSeq" id="WP_114645968.1">
    <property type="nucleotide sequence ID" value="NZ_QQNH01000011.1"/>
</dbReference>
<evidence type="ECO:0000313" key="1">
    <source>
        <dbReference type="EMBL" id="RDE08849.1"/>
    </source>
</evidence>